<comment type="similarity">
    <text evidence="1">Belongs to the PI3/PI4-kinase family.</text>
</comment>
<dbReference type="InterPro" id="IPR011990">
    <property type="entry name" value="TPR-like_helical_dom_sf"/>
</dbReference>
<dbReference type="OrthoDB" id="2250022at2759"/>
<dbReference type="GO" id="GO:0080090">
    <property type="term" value="P:regulation of primary metabolic process"/>
    <property type="evidence" value="ECO:0007669"/>
    <property type="project" value="UniProtKB-ARBA"/>
</dbReference>
<dbReference type="SMART" id="SM00228">
    <property type="entry name" value="PDZ"/>
    <property type="match status" value="1"/>
</dbReference>
<feature type="domain" description="PDZ" evidence="11">
    <location>
        <begin position="1334"/>
        <end position="1398"/>
    </location>
</feature>
<dbReference type="GO" id="GO:0031931">
    <property type="term" value="C:TORC1 complex"/>
    <property type="evidence" value="ECO:0007669"/>
    <property type="project" value="TreeGrafter"/>
</dbReference>
<dbReference type="PANTHER" id="PTHR11139:SF121">
    <property type="entry name" value="NON-SPECIFIC SERINE_THREONINE PROTEIN KINASE"/>
    <property type="match status" value="1"/>
</dbReference>
<dbReference type="GO" id="GO:0005634">
    <property type="term" value="C:nucleus"/>
    <property type="evidence" value="ECO:0007669"/>
    <property type="project" value="TreeGrafter"/>
</dbReference>
<dbReference type="GO" id="GO:0044877">
    <property type="term" value="F:protein-containing complex binding"/>
    <property type="evidence" value="ECO:0007669"/>
    <property type="project" value="InterPro"/>
</dbReference>
<dbReference type="PROSITE" id="PS51189">
    <property type="entry name" value="FAT"/>
    <property type="match status" value="1"/>
</dbReference>
<dbReference type="FunFam" id="3.30.1010.10:FF:000034">
    <property type="entry name" value="Serine/threonine-protein kinase TOR"/>
    <property type="match status" value="1"/>
</dbReference>
<dbReference type="Gene3D" id="1.10.1070.11">
    <property type="entry name" value="Phosphatidylinositol 3-/4-kinase, catalytic domain"/>
    <property type="match status" value="1"/>
</dbReference>
<dbReference type="SMART" id="SM01343">
    <property type="entry name" value="FATC"/>
    <property type="match status" value="1"/>
</dbReference>
<dbReference type="Gene3D" id="3.30.1010.10">
    <property type="entry name" value="Phosphatidylinositol 3-kinase Catalytic Subunit, Chain A, domain 4"/>
    <property type="match status" value="1"/>
</dbReference>
<dbReference type="Pfam" id="PF02260">
    <property type="entry name" value="FATC"/>
    <property type="match status" value="1"/>
</dbReference>
<dbReference type="Pfam" id="PF17820">
    <property type="entry name" value="PDZ_6"/>
    <property type="match status" value="1"/>
</dbReference>
<dbReference type="Proteomes" id="UP000283634">
    <property type="component" value="Unassembled WGS sequence"/>
</dbReference>
<dbReference type="InterPro" id="IPR003152">
    <property type="entry name" value="FATC_dom"/>
</dbReference>
<dbReference type="InterPro" id="IPR011989">
    <property type="entry name" value="ARM-like"/>
</dbReference>
<dbReference type="GO" id="GO:0031929">
    <property type="term" value="P:TOR signaling"/>
    <property type="evidence" value="ECO:0007669"/>
    <property type="project" value="TreeGrafter"/>
</dbReference>
<dbReference type="PROSITE" id="PS50106">
    <property type="entry name" value="PDZ"/>
    <property type="match status" value="1"/>
</dbReference>
<dbReference type="InterPro" id="IPR050517">
    <property type="entry name" value="DDR_Repair_Kinase"/>
</dbReference>
<dbReference type="GO" id="GO:0004674">
    <property type="term" value="F:protein serine/threonine kinase activity"/>
    <property type="evidence" value="ECO:0007669"/>
    <property type="project" value="UniProtKB-EC"/>
</dbReference>
<dbReference type="InterPro" id="IPR057564">
    <property type="entry name" value="HEAT_ATR"/>
</dbReference>
<dbReference type="InterPro" id="IPR009076">
    <property type="entry name" value="FRB_dom"/>
</dbReference>
<evidence type="ECO:0000256" key="9">
    <source>
        <dbReference type="ARBA" id="ARBA00048679"/>
    </source>
</evidence>
<sequence>MMTDAVEHSTDRFFKESASALGRQFSVIFRNLQSAPPSRLRRVNECLADLLDLLVAHPKEIAELGLLDYIFQLVNETFDDSYEKGIQALRVVFDANIGDQHEKRSRCVALLMKQAARGKSEEDCAAVLQVLGEVLQENVRSTSDMLGKHLNRAIVMMRQGISLHERAVGCQILATMVATSSGVIKRNPALLDSLNASCSPLFLLQETLESAFNWHRHALVSLLTSVVEKHCIEVPASVVTQMSAMMTECIETADEEGRILGLLTAIETVAASPTLQSAPWPLTAIHSFLTGRDWKAATAEARNMVPRATGKALFLFRNDEELYDGVMRCLLSYISEWDQTVAGTALSTLYDILNDVNIAPHGDLAVNAVCDYIVKFCFCRLPFDVLRRLLVQCEEQGLARIYALFDRIEIDTEYANLPKLGALLGFMEEHGLEAWRRFRQLQIDISSRVTVDVLVNVLPFLAKLGRTEQMARMIELMFHEDLRVRRAAVDAVVTLCEKLISQTENDGSAPQPIHRLNSTVTGAVGKLLDVAVADRDADLRYTVLCRLSAPFDLYLSLQDHLDALLMARNDVSRKARDRTLVLLCRLHPCNPAIVHSQLLRQQEYMLREIEAKDGSTSAAIYHASLLQMSAEHDTLLLLPRTVELAVLERLWRQPFISKSFSIALLNLLRVILDRTGPHAHCDANQLLKPVLNIINGSTSSRRRKAALETLCSILTTITVTKQPSYVGIYLALARIIRSEAEEDEEVNYAAMKALSVIGAVNPTRLRLVLKALEEDEIEEAEEVATSALARYKPRMRVSQHMTERYPSVVLYLLVKTLQQSADPEQQADTIATISCMIREIPGNQKAILLTHFLPQLQAWLADPERDHLYEGILLLMTELATLLRCFRDVISFNTGSELLHSVRLFCLLPQASQKPLNSGVVKLLDEVARGLSAQEMRDHRWAVEFIHQRVSQDKSDLDLVLRAVKSLESFLAVLHEKDLQSVLPHVLQCIEPEDEVPSGLRPKTKDINAACFDFLNQIMVKQPSLVKDCCAEIVHTVMWYIEHSNSQDEIEMGFNTLAFLVDAVNRQAKRFIVPIQHIAEQKGFSDDMFLGLLDLAAQGFLKVRAPSTKRDKLNPELPLSVVSHLPGLSRKDFEEEMLNTLHLSRDKFEVMDVTHPSGQTIINLRFCGGDELGTIFRFFTRKAQETQSVLRRNLGILKLDQTPLNECKVDVALLQKIATIPVANKKKREQSWIAWLHKTSVEMLANSPIQPLRCTAELAKYNSDLSRDLFPFAAAAFIAPLDNAQRALVMNTFTRALEMSPNDIKQILFGFAEFFESERGKNKMMVVKRTETMTCVVERDNVEKRFGINYDQSARGIVVTRLEPNAPGARAGVPVGALLVAINGKKVSAVSEIVSIIRGVNKIELQLNYEVEERRRPEAKPLMDLDVLARVAFDSQMHAKAIYLNEVLFDQLFSELGEQVSCRQDAAVRAALQVAERLIEFYDHLGLNMVAKGLVKKMSAKFSGNIIAPEQSGFDEMGALEQLNWWGEALVRYESRMFNTDGSINTSSLLGVLRCLDALGETIEMEVIINKNWPQLDRESRADVAPLKAKVALALGRWQQFDELTGESGVLERLDMVERCATLFRQHRYEELLRFTKEHRESLFDAFSESFMESYNRAYDMLVELQHLCHFEELVSFVNSGSERRCMLKELWQRRLAQMSSRPAHVRTLITINSLVLSPSSDLASQVMCINALSKAQWTSFADHMLKLLLGPAGDYQALCSQDPDVIHAYMKHCYTTKSRRETLRLLSDILMRLQVDPGDERAEAWGCCWLLLGEWTMHLFPDKGDEAIEELRKATELCPNNHLAFHSLGILHYDMSRDPNTPLEVQTRHYVSSIKALFRSVELSSIRGNGVMEDVLRILSIWFSHSTLLEINEVIKEGIDRVPDYVWLKVIPQLVARIGITAKAARSILTELLVRVGSKYPHALIYPLTVTEKSPEAIRQLMAERVLKGIRVSNGPMVGEASLISNEMVRIAILWAEKWHSHIQQAAAKQTDASAILRILSPLYWELENPLTPNECCFEKTYGPTLRHARVALQNNALDQAWSLLKQVYVQLSKATGERRLLMEDLSPTLGRISESIVAVPGSFVLGQPLITIQKFHQRVFVMSSKQKPRRLGLDASNGQKYRFLLKGHEDLRQDERVMQFIEFVNTIFLTDSSSSAIGLTIPQYAVIPLTDNVGIIGWVENTETIYRLLETRRKEHDISIYEEVHMIVRNGGLRNIEEYHQQSKENRKKILGDVINNTPDDELRRIIWDKNDTCEQWLEYRVTYGHTLAIMSMVGYVLGLGDRHLNNLMLQEKGSVVHIDFGDCFEVAMHRALYAEAVPFRLTRLLVSALGITGVDGVYRLTCELVMKNLRRHCENLLSILEAFIYDPLINWRLANVGDGDRPQSRTETAVKMEDNNPLGPVEENAQGPQMQLSFSVARVREFVADATFDQLNEEETRNLQGDLALARVHAKLTGEDFDVMNSSSLFHSSRRDVCDESADSSSCDSQSYEDSQKDSFGMGNPVLTTYLSLRRVNGGANCLDVPHQVDRLIQEATSLDNLAEAYITGWAPFW</sequence>
<dbReference type="PROSITE" id="PS51190">
    <property type="entry name" value="FATC"/>
    <property type="match status" value="1"/>
</dbReference>
<comment type="catalytic activity">
    <reaction evidence="9">
        <text>L-seryl-[protein] + ATP = O-phospho-L-seryl-[protein] + ADP + H(+)</text>
        <dbReference type="Rhea" id="RHEA:17989"/>
        <dbReference type="Rhea" id="RHEA-COMP:9863"/>
        <dbReference type="Rhea" id="RHEA-COMP:11604"/>
        <dbReference type="ChEBI" id="CHEBI:15378"/>
        <dbReference type="ChEBI" id="CHEBI:29999"/>
        <dbReference type="ChEBI" id="CHEBI:30616"/>
        <dbReference type="ChEBI" id="CHEBI:83421"/>
        <dbReference type="ChEBI" id="CHEBI:456216"/>
        <dbReference type="EC" id="2.7.11.1"/>
    </reaction>
</comment>
<dbReference type="GO" id="GO:0106310">
    <property type="term" value="F:protein serine kinase activity"/>
    <property type="evidence" value="ECO:0007669"/>
    <property type="project" value="RHEA"/>
</dbReference>
<dbReference type="InterPro" id="IPR011009">
    <property type="entry name" value="Kinase-like_dom_sf"/>
</dbReference>
<dbReference type="GO" id="GO:0005524">
    <property type="term" value="F:ATP binding"/>
    <property type="evidence" value="ECO:0007669"/>
    <property type="project" value="UniProtKB-KW"/>
</dbReference>
<dbReference type="Pfam" id="PF23593">
    <property type="entry name" value="HEAT_ATR"/>
    <property type="match status" value="1"/>
</dbReference>
<keyword evidence="5" id="KW-0547">Nucleotide-binding</keyword>
<keyword evidence="7" id="KW-0067">ATP-binding</keyword>
<dbReference type="Pfam" id="PF00454">
    <property type="entry name" value="PI3_PI4_kinase"/>
    <property type="match status" value="1"/>
</dbReference>
<dbReference type="Pfam" id="PF02259">
    <property type="entry name" value="FAT"/>
    <property type="match status" value="1"/>
</dbReference>
<dbReference type="PROSITE" id="PS50290">
    <property type="entry name" value="PI3_4_KINASE_3"/>
    <property type="match status" value="1"/>
</dbReference>
<dbReference type="InterPro" id="IPR000403">
    <property type="entry name" value="PI3/4_kinase_cat_dom"/>
</dbReference>
<feature type="domain" description="PI3K/PI4K catalytic" evidence="12">
    <location>
        <begin position="2137"/>
        <end position="2464"/>
    </location>
</feature>
<feature type="compositionally biased region" description="Low complexity" evidence="10">
    <location>
        <begin position="2522"/>
        <end position="2532"/>
    </location>
</feature>
<dbReference type="InterPro" id="IPR036034">
    <property type="entry name" value="PDZ_sf"/>
</dbReference>
<evidence type="ECO:0000256" key="8">
    <source>
        <dbReference type="ARBA" id="ARBA00047899"/>
    </source>
</evidence>
<comment type="catalytic activity">
    <reaction evidence="8">
        <text>L-threonyl-[protein] + ATP = O-phospho-L-threonyl-[protein] + ADP + H(+)</text>
        <dbReference type="Rhea" id="RHEA:46608"/>
        <dbReference type="Rhea" id="RHEA-COMP:11060"/>
        <dbReference type="Rhea" id="RHEA-COMP:11605"/>
        <dbReference type="ChEBI" id="CHEBI:15378"/>
        <dbReference type="ChEBI" id="CHEBI:30013"/>
        <dbReference type="ChEBI" id="CHEBI:30616"/>
        <dbReference type="ChEBI" id="CHEBI:61977"/>
        <dbReference type="ChEBI" id="CHEBI:456216"/>
        <dbReference type="EC" id="2.7.11.1"/>
    </reaction>
</comment>
<protein>
    <recommendedName>
        <fullName evidence="2">non-specific serine/threonine protein kinase</fullName>
        <ecNumber evidence="2">2.7.11.1</ecNumber>
    </recommendedName>
</protein>
<dbReference type="SUPFAM" id="SSF48452">
    <property type="entry name" value="TPR-like"/>
    <property type="match status" value="1"/>
</dbReference>
<evidence type="ECO:0000256" key="10">
    <source>
        <dbReference type="SAM" id="MobiDB-lite"/>
    </source>
</evidence>
<dbReference type="InterPro" id="IPR016024">
    <property type="entry name" value="ARM-type_fold"/>
</dbReference>
<dbReference type="InterPro" id="IPR001478">
    <property type="entry name" value="PDZ"/>
</dbReference>
<dbReference type="Pfam" id="PF11865">
    <property type="entry name" value="mTOR_dom"/>
    <property type="match status" value="1"/>
</dbReference>
<dbReference type="CDD" id="cd05169">
    <property type="entry name" value="PIKKc_TOR"/>
    <property type="match status" value="1"/>
</dbReference>
<evidence type="ECO:0000256" key="7">
    <source>
        <dbReference type="ARBA" id="ARBA00022840"/>
    </source>
</evidence>
<feature type="domain" description="FATC" evidence="14">
    <location>
        <begin position="2560"/>
        <end position="2593"/>
    </location>
</feature>
<dbReference type="RefSeq" id="XP_029240470.1">
    <property type="nucleotide sequence ID" value="XM_029379671.1"/>
</dbReference>
<dbReference type="PROSITE" id="PS00916">
    <property type="entry name" value="PI3_4_KINASE_2"/>
    <property type="match status" value="1"/>
</dbReference>
<dbReference type="Pfam" id="PF08771">
    <property type="entry name" value="FRB_dom"/>
    <property type="match status" value="1"/>
</dbReference>
<dbReference type="VEuPathDB" id="TriTrypDB:TRSC58_06093"/>
<dbReference type="PROSITE" id="PS00915">
    <property type="entry name" value="PI3_4_KINASE_1"/>
    <property type="match status" value="1"/>
</dbReference>
<dbReference type="InterPro" id="IPR026683">
    <property type="entry name" value="TOR_cat"/>
</dbReference>
<dbReference type="FunFam" id="1.10.1070.11:FF:000039">
    <property type="entry name" value="Serine/threonine-protein kinase TOR"/>
    <property type="match status" value="1"/>
</dbReference>
<dbReference type="InterPro" id="IPR014009">
    <property type="entry name" value="PIK_FAT"/>
</dbReference>
<dbReference type="SUPFAM" id="SSF47212">
    <property type="entry name" value="FKBP12-rapamycin-binding domain of FKBP-rapamycin-associated protein (FRAP)"/>
    <property type="match status" value="1"/>
</dbReference>
<dbReference type="InterPro" id="IPR036738">
    <property type="entry name" value="FRB_sf"/>
</dbReference>
<dbReference type="SUPFAM" id="SSF56112">
    <property type="entry name" value="Protein kinase-like (PK-like)"/>
    <property type="match status" value="1"/>
</dbReference>
<evidence type="ECO:0000313" key="15">
    <source>
        <dbReference type="EMBL" id="RNF08566.1"/>
    </source>
</evidence>
<dbReference type="Gene3D" id="1.25.10.10">
    <property type="entry name" value="Leucine-rich Repeat Variant"/>
    <property type="match status" value="1"/>
</dbReference>
<dbReference type="OMA" id="LEQLNWW"/>
<dbReference type="InterPro" id="IPR018936">
    <property type="entry name" value="PI3/4_kinase_CS"/>
</dbReference>
<dbReference type="SMART" id="SM00146">
    <property type="entry name" value="PI3Kc"/>
    <property type="match status" value="1"/>
</dbReference>
<dbReference type="EMBL" id="MKGL01000063">
    <property type="protein sequence ID" value="RNF08566.1"/>
    <property type="molecule type" value="Genomic_DNA"/>
</dbReference>
<dbReference type="GO" id="GO:0031932">
    <property type="term" value="C:TORC2 complex"/>
    <property type="evidence" value="ECO:0007669"/>
    <property type="project" value="TreeGrafter"/>
</dbReference>
<dbReference type="SMART" id="SM01345">
    <property type="entry name" value="Rapamycin_bind"/>
    <property type="match status" value="1"/>
</dbReference>
<evidence type="ECO:0000259" key="13">
    <source>
        <dbReference type="PROSITE" id="PS51189"/>
    </source>
</evidence>
<dbReference type="InterPro" id="IPR036940">
    <property type="entry name" value="PI3/4_kinase_cat_sf"/>
</dbReference>
<evidence type="ECO:0000256" key="2">
    <source>
        <dbReference type="ARBA" id="ARBA00012513"/>
    </source>
</evidence>
<dbReference type="PANTHER" id="PTHR11139">
    <property type="entry name" value="ATAXIA TELANGIECTASIA MUTATED ATM -RELATED"/>
    <property type="match status" value="1"/>
</dbReference>
<dbReference type="InterPro" id="IPR003151">
    <property type="entry name" value="PIK-rel_kinase_FAT"/>
</dbReference>
<evidence type="ECO:0000256" key="4">
    <source>
        <dbReference type="ARBA" id="ARBA00022737"/>
    </source>
</evidence>
<dbReference type="EC" id="2.7.11.1" evidence="2"/>
<evidence type="ECO:0000256" key="1">
    <source>
        <dbReference type="ARBA" id="ARBA00011031"/>
    </source>
</evidence>
<dbReference type="InterPro" id="IPR024585">
    <property type="entry name" value="mTOR_dom"/>
</dbReference>
<keyword evidence="6 15" id="KW-0418">Kinase</keyword>
<dbReference type="Gene3D" id="2.30.42.10">
    <property type="match status" value="1"/>
</dbReference>
<comment type="caution">
    <text evidence="15">The sequence shown here is derived from an EMBL/GenBank/DDBJ whole genome shotgun (WGS) entry which is preliminary data.</text>
</comment>
<evidence type="ECO:0000256" key="5">
    <source>
        <dbReference type="ARBA" id="ARBA00022741"/>
    </source>
</evidence>
<name>A0A3R7KS37_TRYRA</name>
<evidence type="ECO:0000256" key="3">
    <source>
        <dbReference type="ARBA" id="ARBA00022679"/>
    </source>
</evidence>
<evidence type="ECO:0000259" key="12">
    <source>
        <dbReference type="PROSITE" id="PS50290"/>
    </source>
</evidence>
<gene>
    <name evidence="15" type="ORF">TraAM80_02673</name>
</gene>
<keyword evidence="3 15" id="KW-0808">Transferase</keyword>
<organism evidence="15 16">
    <name type="scientific">Trypanosoma rangeli</name>
    <dbReference type="NCBI Taxonomy" id="5698"/>
    <lineage>
        <taxon>Eukaryota</taxon>
        <taxon>Discoba</taxon>
        <taxon>Euglenozoa</taxon>
        <taxon>Kinetoplastea</taxon>
        <taxon>Metakinetoplastina</taxon>
        <taxon>Trypanosomatida</taxon>
        <taxon>Trypanosomatidae</taxon>
        <taxon>Trypanosoma</taxon>
        <taxon>Herpetosoma</taxon>
    </lineage>
</organism>
<proteinExistence type="inferred from homology"/>
<dbReference type="SUPFAM" id="SSF48371">
    <property type="entry name" value="ARM repeat"/>
    <property type="match status" value="2"/>
</dbReference>
<evidence type="ECO:0000313" key="16">
    <source>
        <dbReference type="Proteomes" id="UP000283634"/>
    </source>
</evidence>
<dbReference type="GeneID" id="40326606"/>
<feature type="region of interest" description="Disordered" evidence="10">
    <location>
        <begin position="2519"/>
        <end position="2538"/>
    </location>
</feature>
<dbReference type="GO" id="GO:0016242">
    <property type="term" value="P:negative regulation of macroautophagy"/>
    <property type="evidence" value="ECO:0007669"/>
    <property type="project" value="TreeGrafter"/>
</dbReference>
<evidence type="ECO:0000256" key="6">
    <source>
        <dbReference type="ARBA" id="ARBA00022777"/>
    </source>
</evidence>
<dbReference type="SUPFAM" id="SSF50156">
    <property type="entry name" value="PDZ domain-like"/>
    <property type="match status" value="1"/>
</dbReference>
<dbReference type="GO" id="GO:0005737">
    <property type="term" value="C:cytoplasm"/>
    <property type="evidence" value="ECO:0007669"/>
    <property type="project" value="TreeGrafter"/>
</dbReference>
<keyword evidence="16" id="KW-1185">Reference proteome</keyword>
<dbReference type="InterPro" id="IPR041489">
    <property type="entry name" value="PDZ_6"/>
</dbReference>
<reference evidence="15 16" key="1">
    <citation type="journal article" date="2018" name="BMC Genomics">
        <title>Genomic comparison of Trypanosoma conorhini and Trypanosoma rangeli to Trypanosoma cruzi strains of high and low virulence.</title>
        <authorList>
            <person name="Bradwell K.R."/>
            <person name="Koparde V.N."/>
            <person name="Matveyev A.V."/>
            <person name="Serrano M.G."/>
            <person name="Alves J.M."/>
            <person name="Parikh H."/>
            <person name="Huang B."/>
            <person name="Lee V."/>
            <person name="Espinosa-Alvarez O."/>
            <person name="Ortiz P.A."/>
            <person name="Costa-Martins A.G."/>
            <person name="Teixeira M.M."/>
            <person name="Buck G.A."/>
        </authorList>
    </citation>
    <scope>NUCLEOTIDE SEQUENCE [LARGE SCALE GENOMIC DNA]</scope>
    <source>
        <strain evidence="15 16">AM80</strain>
    </source>
</reference>
<evidence type="ECO:0000259" key="11">
    <source>
        <dbReference type="PROSITE" id="PS50106"/>
    </source>
</evidence>
<feature type="domain" description="FAT" evidence="13">
    <location>
        <begin position="1427"/>
        <end position="1975"/>
    </location>
</feature>
<keyword evidence="4" id="KW-0677">Repeat</keyword>
<accession>A0A3R7KS37</accession>
<evidence type="ECO:0000259" key="14">
    <source>
        <dbReference type="PROSITE" id="PS51190"/>
    </source>
</evidence>